<dbReference type="InterPro" id="IPR007867">
    <property type="entry name" value="GMC_OxRtase_C"/>
</dbReference>
<keyword evidence="5" id="KW-0560">Oxidoreductase</keyword>
<evidence type="ECO:0000313" key="9">
    <source>
        <dbReference type="Proteomes" id="UP000321857"/>
    </source>
</evidence>
<dbReference type="EMBL" id="CP041659">
    <property type="protein sequence ID" value="QDP19526.1"/>
    <property type="molecule type" value="Genomic_DNA"/>
</dbReference>
<evidence type="ECO:0000313" key="8">
    <source>
        <dbReference type="EMBL" id="QDP19526.1"/>
    </source>
</evidence>
<accession>A0A516IRJ0</accession>
<protein>
    <submittedName>
        <fullName evidence="8">FAD-dependent oxidoreductase</fullName>
    </submittedName>
</protein>
<comment type="cofactor">
    <cofactor evidence="1">
        <name>FAD</name>
        <dbReference type="ChEBI" id="CHEBI:57692"/>
    </cofactor>
</comment>
<dbReference type="InterPro" id="IPR006076">
    <property type="entry name" value="FAD-dep_OxRdtase"/>
</dbReference>
<sequence>MRIDCAGDAPEALTADVAIIGSGAAGQAAARRLLKHGCRVVIIESGGIDHEAEAADLNAGEIVGQPYHPLDHSRLRFFGGTTAVWGGRCAELDPIDFERRSWVPHSGWPIAPDDIAGEAEEARQMFGVERAAPPQQDSILNRFSPEELAVRWWSFDPKFDRFTIDRASDLESDPRCTLLIHATVREIIPAPDLQSIERLDIVKPDGRVIDVRARHFLLAAGGIENPRILLASNSVATAGLGNGHDLVGRYFMEHPHARGGRIIGRFEWQWLSAFAKRRVGGVEMSPAITPSSALQRREGLLNSAITVAVRQPEGGSHPLLKRAYLHVKHRTAPTRRGRSLWKATKQLVRGYTGAIGPLHPWAMKRLNNLDLALVVRAEQAPNPDSRVLLSDSRDASGMPRARLDWRLSAIDVDSVAGLVAAIGREAERLGLGTAEPATWLSAGSKQWVSDGLVSAHPIGGFHHMGTTRMADDPKRGVTDSWGKVHGLANLHIAGSSLFPTGGWANPTLTIVALALRTADRIAESIRRPAVRTITATGADGTTG</sequence>
<evidence type="ECO:0000256" key="5">
    <source>
        <dbReference type="ARBA" id="ARBA00023002"/>
    </source>
</evidence>
<reference evidence="8 9" key="1">
    <citation type="submission" date="2019-07" db="EMBL/GenBank/DDBJ databases">
        <title>Sphingomonas AE3 Genome sequencing and assembly.</title>
        <authorList>
            <person name="Kim H."/>
        </authorList>
    </citation>
    <scope>NUCLEOTIDE SEQUENCE [LARGE SCALE GENOMIC DNA]</scope>
    <source>
        <strain evidence="8 9">AE3</strain>
    </source>
</reference>
<dbReference type="Gene3D" id="3.50.50.60">
    <property type="entry name" value="FAD/NAD(P)-binding domain"/>
    <property type="match status" value="2"/>
</dbReference>
<keyword evidence="9" id="KW-1185">Reference proteome</keyword>
<dbReference type="PANTHER" id="PTHR42784:SF1">
    <property type="entry name" value="PYRANOSE 2-OXIDASE"/>
    <property type="match status" value="1"/>
</dbReference>
<dbReference type="Proteomes" id="UP000321857">
    <property type="component" value="Chromosome"/>
</dbReference>
<evidence type="ECO:0000256" key="4">
    <source>
        <dbReference type="ARBA" id="ARBA00022827"/>
    </source>
</evidence>
<keyword evidence="4" id="KW-0274">FAD</keyword>
<evidence type="ECO:0000259" key="6">
    <source>
        <dbReference type="Pfam" id="PF01266"/>
    </source>
</evidence>
<proteinExistence type="inferred from homology"/>
<comment type="similarity">
    <text evidence="2">Belongs to the GMC oxidoreductase family.</text>
</comment>
<feature type="domain" description="Glucose-methanol-choline oxidoreductase C-terminal" evidence="7">
    <location>
        <begin position="381"/>
        <end position="514"/>
    </location>
</feature>
<dbReference type="InterPro" id="IPR051473">
    <property type="entry name" value="P2Ox-like"/>
</dbReference>
<dbReference type="SUPFAM" id="SSF51905">
    <property type="entry name" value="FAD/NAD(P)-binding domain"/>
    <property type="match status" value="1"/>
</dbReference>
<dbReference type="RefSeq" id="WP_147493979.1">
    <property type="nucleotide sequence ID" value="NZ_CP041659.1"/>
</dbReference>
<feature type="domain" description="FAD dependent oxidoreductase" evidence="6">
    <location>
        <begin position="16"/>
        <end position="129"/>
    </location>
</feature>
<evidence type="ECO:0000259" key="7">
    <source>
        <dbReference type="Pfam" id="PF05199"/>
    </source>
</evidence>
<gene>
    <name evidence="8" type="ORF">FMM02_05840</name>
</gene>
<evidence type="ECO:0000256" key="1">
    <source>
        <dbReference type="ARBA" id="ARBA00001974"/>
    </source>
</evidence>
<keyword evidence="3" id="KW-0285">Flavoprotein</keyword>
<dbReference type="Pfam" id="PF01266">
    <property type="entry name" value="DAO"/>
    <property type="match status" value="1"/>
</dbReference>
<organism evidence="8 9">
    <name type="scientific">Sphingomonas xanthus</name>
    <dbReference type="NCBI Taxonomy" id="2594473"/>
    <lineage>
        <taxon>Bacteria</taxon>
        <taxon>Pseudomonadati</taxon>
        <taxon>Pseudomonadota</taxon>
        <taxon>Alphaproteobacteria</taxon>
        <taxon>Sphingomonadales</taxon>
        <taxon>Sphingomonadaceae</taxon>
        <taxon>Sphingomonas</taxon>
    </lineage>
</organism>
<dbReference type="PANTHER" id="PTHR42784">
    <property type="entry name" value="PYRANOSE 2-OXIDASE"/>
    <property type="match status" value="1"/>
</dbReference>
<dbReference type="OrthoDB" id="9798604at2"/>
<dbReference type="KEGG" id="sxa:FMM02_05840"/>
<dbReference type="Pfam" id="PF05199">
    <property type="entry name" value="GMC_oxred_C"/>
    <property type="match status" value="1"/>
</dbReference>
<dbReference type="GO" id="GO:0016614">
    <property type="term" value="F:oxidoreductase activity, acting on CH-OH group of donors"/>
    <property type="evidence" value="ECO:0007669"/>
    <property type="project" value="InterPro"/>
</dbReference>
<name>A0A516IRJ0_9SPHN</name>
<dbReference type="InterPro" id="IPR036188">
    <property type="entry name" value="FAD/NAD-bd_sf"/>
</dbReference>
<dbReference type="AlphaFoldDB" id="A0A516IRJ0"/>
<evidence type="ECO:0000256" key="2">
    <source>
        <dbReference type="ARBA" id="ARBA00010790"/>
    </source>
</evidence>
<evidence type="ECO:0000256" key="3">
    <source>
        <dbReference type="ARBA" id="ARBA00022630"/>
    </source>
</evidence>